<dbReference type="eggNOG" id="COG0607">
    <property type="taxonomic scope" value="Bacteria"/>
</dbReference>
<dbReference type="InterPro" id="IPR001455">
    <property type="entry name" value="TusA-like"/>
</dbReference>
<keyword evidence="4" id="KW-0274">FAD</keyword>
<keyword evidence="9" id="KW-1185">Reference proteome</keyword>
<evidence type="ECO:0000256" key="2">
    <source>
        <dbReference type="ARBA" id="ARBA00009130"/>
    </source>
</evidence>
<dbReference type="InterPro" id="IPR036188">
    <property type="entry name" value="FAD/NAD-bd_sf"/>
</dbReference>
<dbReference type="SUPFAM" id="SSF55424">
    <property type="entry name" value="FAD/NAD-linked reductases, dimerisation (C-terminal) domain"/>
    <property type="match status" value="1"/>
</dbReference>
<keyword evidence="3" id="KW-0285">Flavoprotein</keyword>
<evidence type="ECO:0000256" key="1">
    <source>
        <dbReference type="ARBA" id="ARBA00001974"/>
    </source>
</evidence>
<dbReference type="STRING" id="663278.Ethha_0128"/>
<dbReference type="Pfam" id="PF01206">
    <property type="entry name" value="TusA"/>
    <property type="match status" value="1"/>
</dbReference>
<dbReference type="InterPro" id="IPR032836">
    <property type="entry name" value="DsrE2-like"/>
</dbReference>
<dbReference type="SUPFAM" id="SSF75169">
    <property type="entry name" value="DsrEFH-like"/>
    <property type="match status" value="1"/>
</dbReference>
<keyword evidence="6" id="KW-0676">Redox-active center</keyword>
<evidence type="ECO:0000256" key="4">
    <source>
        <dbReference type="ARBA" id="ARBA00022827"/>
    </source>
</evidence>
<dbReference type="Gene3D" id="3.40.250.10">
    <property type="entry name" value="Rhodanese-like domain"/>
    <property type="match status" value="1"/>
</dbReference>
<dbReference type="EMBL" id="CP002400">
    <property type="protein sequence ID" value="ADU25715.1"/>
    <property type="molecule type" value="Genomic_DNA"/>
</dbReference>
<dbReference type="PRINTS" id="PR00411">
    <property type="entry name" value="PNDRDTASEI"/>
</dbReference>
<feature type="domain" description="Rhodanese" evidence="7">
    <location>
        <begin position="465"/>
        <end position="553"/>
    </location>
</feature>
<dbReference type="InterPro" id="IPR001763">
    <property type="entry name" value="Rhodanese-like_dom"/>
</dbReference>
<protein>
    <submittedName>
        <fullName evidence="8">FAD-dependent pyridine nucleotide-disulfide oxidoreductase</fullName>
    </submittedName>
</protein>
<dbReference type="SUPFAM" id="SSF52821">
    <property type="entry name" value="Rhodanese/Cell cycle control phosphatase"/>
    <property type="match status" value="1"/>
</dbReference>
<evidence type="ECO:0000313" key="8">
    <source>
        <dbReference type="EMBL" id="ADU25715.1"/>
    </source>
</evidence>
<organism evidence="8 9">
    <name type="scientific">Ethanoligenens harbinense (strain DSM 18485 / JCM 12961 / CGMCC 1.5033 / YUAN-3)</name>
    <dbReference type="NCBI Taxonomy" id="663278"/>
    <lineage>
        <taxon>Bacteria</taxon>
        <taxon>Bacillati</taxon>
        <taxon>Bacillota</taxon>
        <taxon>Clostridia</taxon>
        <taxon>Eubacteriales</taxon>
        <taxon>Oscillospiraceae</taxon>
        <taxon>Ethanoligenens</taxon>
    </lineage>
</organism>
<dbReference type="eggNOG" id="COG0446">
    <property type="taxonomic scope" value="Bacteria"/>
</dbReference>
<comment type="cofactor">
    <cofactor evidence="1">
        <name>FAD</name>
        <dbReference type="ChEBI" id="CHEBI:57692"/>
    </cofactor>
</comment>
<proteinExistence type="inferred from homology"/>
<dbReference type="Gene3D" id="3.50.50.60">
    <property type="entry name" value="FAD/NAD(P)-binding domain"/>
    <property type="match status" value="2"/>
</dbReference>
<dbReference type="InterPro" id="IPR036873">
    <property type="entry name" value="Rhodanese-like_dom_sf"/>
</dbReference>
<evidence type="ECO:0000256" key="6">
    <source>
        <dbReference type="ARBA" id="ARBA00023284"/>
    </source>
</evidence>
<dbReference type="InterPro" id="IPR004099">
    <property type="entry name" value="Pyr_nucl-diS_OxRdtase_dimer"/>
</dbReference>
<dbReference type="PANTHER" id="PTHR43429:SF1">
    <property type="entry name" value="NAD(P)H SULFUR OXIDOREDUCTASE (COA-DEPENDENT)"/>
    <property type="match status" value="1"/>
</dbReference>
<comment type="similarity">
    <text evidence="2">Belongs to the class-III pyridine nucleotide-disulfide oxidoreductase family.</text>
</comment>
<dbReference type="KEGG" id="eha:Ethha_0128"/>
<dbReference type="Proteomes" id="UP000001551">
    <property type="component" value="Chromosome"/>
</dbReference>
<dbReference type="RefSeq" id="WP_013484096.1">
    <property type="nucleotide sequence ID" value="NC_014828.1"/>
</dbReference>
<reference evidence="8 9" key="1">
    <citation type="submission" date="2010-12" db="EMBL/GenBank/DDBJ databases">
        <title>Complete sequence of Ethanoligenens harbinense YUAN-3.</title>
        <authorList>
            <person name="Lucas S."/>
            <person name="Copeland A."/>
            <person name="Lapidus A."/>
            <person name="Cheng J.-F."/>
            <person name="Bruce D."/>
            <person name="Goodwin L."/>
            <person name="Pitluck S."/>
            <person name="Chertkov O."/>
            <person name="Misra M."/>
            <person name="Detter J.C."/>
            <person name="Han C."/>
            <person name="Tapia R."/>
            <person name="Land M."/>
            <person name="Hauser L."/>
            <person name="Jeffries C."/>
            <person name="Kyrpides N."/>
            <person name="Ivanova N."/>
            <person name="Mikhailova N."/>
            <person name="Wang A."/>
            <person name="Mouttaki H."/>
            <person name="He Z."/>
            <person name="Zhou J."/>
            <person name="Hemme C.L."/>
            <person name="Woyke T."/>
        </authorList>
    </citation>
    <scope>NUCLEOTIDE SEQUENCE [LARGE SCALE GENOMIC DNA]</scope>
    <source>
        <strain evidence="9">DSM 18485 / JCM 12961 / CGMCC 1.5033 / YUAN-3</strain>
    </source>
</reference>
<name>E6U636_ETHHY</name>
<dbReference type="SMART" id="SM00450">
    <property type="entry name" value="RHOD"/>
    <property type="match status" value="1"/>
</dbReference>
<accession>E6U636</accession>
<dbReference type="SUPFAM" id="SSF64307">
    <property type="entry name" value="SirA-like"/>
    <property type="match status" value="1"/>
</dbReference>
<dbReference type="InterPro" id="IPR050260">
    <property type="entry name" value="FAD-bd_OxRdtase"/>
</dbReference>
<dbReference type="Pfam" id="PF00581">
    <property type="entry name" value="Rhodanese"/>
    <property type="match status" value="1"/>
</dbReference>
<keyword evidence="5" id="KW-0560">Oxidoreductase</keyword>
<evidence type="ECO:0000256" key="3">
    <source>
        <dbReference type="ARBA" id="ARBA00022630"/>
    </source>
</evidence>
<dbReference type="InterPro" id="IPR023753">
    <property type="entry name" value="FAD/NAD-binding_dom"/>
</dbReference>
<dbReference type="PANTHER" id="PTHR43429">
    <property type="entry name" value="PYRIDINE NUCLEOTIDE-DISULFIDE OXIDOREDUCTASE DOMAIN-CONTAINING"/>
    <property type="match status" value="1"/>
</dbReference>
<dbReference type="Pfam" id="PF07992">
    <property type="entry name" value="Pyr_redox_2"/>
    <property type="match status" value="1"/>
</dbReference>
<evidence type="ECO:0000256" key="5">
    <source>
        <dbReference type="ARBA" id="ARBA00023002"/>
    </source>
</evidence>
<dbReference type="Gene3D" id="3.40.1260.10">
    <property type="entry name" value="DsrEFH-like"/>
    <property type="match status" value="1"/>
</dbReference>
<dbReference type="AlphaFoldDB" id="E6U636"/>
<dbReference type="InterPro" id="IPR016156">
    <property type="entry name" value="FAD/NAD-linked_Rdtase_dimer_sf"/>
</dbReference>
<sequence>MLKVLIVGGVAGGASAAARLRRNDEHAQIVLFERGDYISFANCGLPYYIGDVIQEKSKLTLQTPESFRERFRVDVRVGSEVTAIDPKNKQVTVRRTSDGSTYQEGYDKLLLSPGAEPLRPRLPGFDSKKVFTLRNIPDTYAIKDFCDTAKPKRAVIIGGGYIGIEVAENLHHLGIHVTIIQMTDHILPPADADMAAQLHNHLREKGVALRLNTSVQEIKETKDGLTFSLSDNTTLCADFAILSAGVKPESKLAKDAGLKTGLRDAILVDDTLKTSNNDIYAVGDAIQVTDWASGTPAYIPLASPANKQGRIAADNICGGNLKYEGSQGSSVLKVFDLSFASTGLSEERLKATATPYLKSYTYSSSNASYYPGGLPISIKLLFAPDTGRILGAQAIGYTGVDKRIDVIATVLRLGGTVNDLTRLELCYAPPFSSAKDPVNMAGYTAENILQKRVRPFYAENVADIDLKKATLLDVRTKEEFEGGSIPGAVNIPLDSLREELGQLRKDQPVYLFCQIGLRGYLASRILMQSGFGHVENLSGGYRLWNEIQKDHTAPAESQDCGCPDEAAATCAPCKPSGKTIVVDACGLSCPGPILEVNKALKEACDGEVLAVKATDPAFFSDIQGFCKRTGNLLIDSHFDGRQFCATLQKHSAAPACEAPADSGNDKSIIVFSGDLDKAIAAFIIANGAAAMGRKVHMFFTFWGLNILRKPEKTSVRKDFISSMFGRMMPRGSRRLGLSKLNMGGMGPKLIRSVMQNKNISSLEDLMKEAIKNGVEITACTMSMDVMGIKQEELIDGIKSGGVATFLANAEESDTNLFI</sequence>
<dbReference type="PRINTS" id="PR00368">
    <property type="entry name" value="FADPNR"/>
</dbReference>
<dbReference type="Gene3D" id="3.30.110.40">
    <property type="entry name" value="TusA-like domain"/>
    <property type="match status" value="1"/>
</dbReference>
<dbReference type="PROSITE" id="PS50206">
    <property type="entry name" value="RHODANESE_3"/>
    <property type="match status" value="1"/>
</dbReference>
<evidence type="ECO:0000259" key="7">
    <source>
        <dbReference type="PROSITE" id="PS50206"/>
    </source>
</evidence>
<dbReference type="Pfam" id="PF02852">
    <property type="entry name" value="Pyr_redox_dim"/>
    <property type="match status" value="1"/>
</dbReference>
<dbReference type="SUPFAM" id="SSF51905">
    <property type="entry name" value="FAD/NAD(P)-binding domain"/>
    <property type="match status" value="1"/>
</dbReference>
<gene>
    <name evidence="8" type="ordered locus">Ethha_0128</name>
</gene>
<dbReference type="PROSITE" id="PS01148">
    <property type="entry name" value="UPF0033"/>
    <property type="match status" value="1"/>
</dbReference>
<dbReference type="HOGENOM" id="CLU_003291_3_1_9"/>
<dbReference type="eggNOG" id="COG0425">
    <property type="taxonomic scope" value="Bacteria"/>
</dbReference>
<evidence type="ECO:0000313" key="9">
    <source>
        <dbReference type="Proteomes" id="UP000001551"/>
    </source>
</evidence>
<dbReference type="eggNOG" id="COG2210">
    <property type="taxonomic scope" value="Bacteria"/>
</dbReference>
<dbReference type="GO" id="GO:0016491">
    <property type="term" value="F:oxidoreductase activity"/>
    <property type="evidence" value="ECO:0007669"/>
    <property type="project" value="UniProtKB-KW"/>
</dbReference>
<dbReference type="InterPro" id="IPR036868">
    <property type="entry name" value="TusA-like_sf"/>
</dbReference>
<dbReference type="Pfam" id="PF13686">
    <property type="entry name" value="DrsE_2"/>
    <property type="match status" value="1"/>
</dbReference>
<dbReference type="InterPro" id="IPR027396">
    <property type="entry name" value="DsrEFH-like"/>
</dbReference>